<evidence type="ECO:0000313" key="2">
    <source>
        <dbReference type="EMBL" id="THH32360.1"/>
    </source>
</evidence>
<accession>A0A4S4N8V4</accession>
<protein>
    <submittedName>
        <fullName evidence="2">Uncharacterized protein</fullName>
    </submittedName>
</protein>
<evidence type="ECO:0000313" key="3">
    <source>
        <dbReference type="Proteomes" id="UP000308730"/>
    </source>
</evidence>
<keyword evidence="3" id="KW-1185">Reference proteome</keyword>
<name>A0A4S4N8V4_9APHY</name>
<sequence>MYPPKRSVSSVLIGARQLLVPVVIALRHQQILIRPSREPACQQLVSLKPSAPPSLTSDNEVRGFRQVIVNSHLMSAIERRMAPRSVLSSSLPLEYPGTGTVSSDEDEDDILGLVCCHVVSASHGTDEDVSGPANWKVDYPETDVHLGTEAQQEAEVLTTLVAPSPMDTCDSNNTSQEDCPSTFQDAPPLDPALAAMFANERTRARRSRRRFGKERKRKLHAEALLQAQLNTENILPVSAEGSQSTAATQPCTTSLGAQQATGPTRIQLHTTSFIPSLFRNPSTAALRPVAPALITTNLPVLARATTAFNSPCPFWRQPQPAFYSAYPSLLDSQMPYAPDQAPMFFPPYGESWFYGDWVHSDWVHDTRHIPSPPRAMYYSPGSSLGDSSHLYYPEAPPPWSPPEQGSACLTHAKDPSLSWSPDNMSSPPQDACCYPQYGDWSTGTHQSAASHLRSAPEQELPTPVQDVEFPSLDRASQKVISYYHLPSFLHDLFNM</sequence>
<dbReference type="Proteomes" id="UP000308730">
    <property type="component" value="Unassembled WGS sequence"/>
</dbReference>
<dbReference type="AlphaFoldDB" id="A0A4S4N8V4"/>
<dbReference type="EMBL" id="SGPM01000023">
    <property type="protein sequence ID" value="THH32360.1"/>
    <property type="molecule type" value="Genomic_DNA"/>
</dbReference>
<proteinExistence type="predicted"/>
<organism evidence="2 3">
    <name type="scientific">Antrodiella citrinella</name>
    <dbReference type="NCBI Taxonomy" id="2447956"/>
    <lineage>
        <taxon>Eukaryota</taxon>
        <taxon>Fungi</taxon>
        <taxon>Dikarya</taxon>
        <taxon>Basidiomycota</taxon>
        <taxon>Agaricomycotina</taxon>
        <taxon>Agaricomycetes</taxon>
        <taxon>Polyporales</taxon>
        <taxon>Steccherinaceae</taxon>
        <taxon>Antrodiella</taxon>
    </lineage>
</organism>
<feature type="region of interest" description="Disordered" evidence="1">
    <location>
        <begin position="445"/>
        <end position="464"/>
    </location>
</feature>
<comment type="caution">
    <text evidence="2">The sequence shown here is derived from an EMBL/GenBank/DDBJ whole genome shotgun (WGS) entry which is preliminary data.</text>
</comment>
<reference evidence="2 3" key="1">
    <citation type="submission" date="2019-02" db="EMBL/GenBank/DDBJ databases">
        <title>Genome sequencing of the rare red list fungi Antrodiella citrinella (Flaviporus citrinellus).</title>
        <authorList>
            <person name="Buettner E."/>
            <person name="Kellner H."/>
        </authorList>
    </citation>
    <scope>NUCLEOTIDE SEQUENCE [LARGE SCALE GENOMIC DNA]</scope>
    <source>
        <strain evidence="2 3">DSM 108506</strain>
    </source>
</reference>
<evidence type="ECO:0000256" key="1">
    <source>
        <dbReference type="SAM" id="MobiDB-lite"/>
    </source>
</evidence>
<gene>
    <name evidence="2" type="ORF">EUX98_g1800</name>
</gene>